<dbReference type="SUPFAM" id="SSF82771">
    <property type="entry name" value="GIY-YIG endonuclease"/>
    <property type="match status" value="1"/>
</dbReference>
<organism evidence="1">
    <name type="scientific">Aeromonas phage vB_AehM_DM2</name>
    <dbReference type="NCBI Taxonomy" id="2973716"/>
    <lineage>
        <taxon>Viruses</taxon>
        <taxon>Duplodnaviria</taxon>
        <taxon>Heunggongvirae</taxon>
        <taxon>Uroviricota</taxon>
        <taxon>Caudoviricetes</taxon>
        <taxon>Pantevenvirales</taxon>
        <taxon>Straboviridae</taxon>
        <taxon>Biquartavirus</taxon>
    </lineage>
</organism>
<protein>
    <submittedName>
        <fullName evidence="1">Endonuclease II</fullName>
        <ecNumber evidence="1">3.1.21.8</ecNumber>
    </submittedName>
</protein>
<keyword evidence="1" id="KW-0540">Nuclease</keyword>
<keyword evidence="1" id="KW-0255">Endonuclease</keyword>
<dbReference type="GO" id="GO:0004519">
    <property type="term" value="F:endonuclease activity"/>
    <property type="evidence" value="ECO:0007669"/>
    <property type="project" value="UniProtKB-KW"/>
</dbReference>
<accession>A0AA94YU44</accession>
<dbReference type="GO" id="GO:0046872">
    <property type="term" value="F:metal ion binding"/>
    <property type="evidence" value="ECO:0007669"/>
    <property type="project" value="InterPro"/>
</dbReference>
<dbReference type="PIRSF" id="PIRSF004362">
    <property type="entry name" value="Endonuclease_II_phage_DenA"/>
    <property type="match status" value="1"/>
</dbReference>
<dbReference type="InterPro" id="IPR044556">
    <property type="entry name" value="EndoII-like_GIY-YIG"/>
</dbReference>
<evidence type="ECO:0000313" key="1">
    <source>
        <dbReference type="EMBL" id="UYD60512.1"/>
    </source>
</evidence>
<proteinExistence type="predicted"/>
<dbReference type="EMBL" id="OP380605">
    <property type="protein sequence ID" value="UYD60512.1"/>
    <property type="molecule type" value="Genomic_DNA"/>
</dbReference>
<dbReference type="GO" id="GO:0016787">
    <property type="term" value="F:hydrolase activity"/>
    <property type="evidence" value="ECO:0007669"/>
    <property type="project" value="UniProtKB-KW"/>
</dbReference>
<dbReference type="Gene3D" id="3.40.1440.40">
    <property type="match status" value="1"/>
</dbReference>
<keyword evidence="1" id="KW-0378">Hydrolase</keyword>
<dbReference type="EC" id="3.1.21.8" evidence="1"/>
<dbReference type="InterPro" id="IPR053748">
    <property type="entry name" value="Host_DNA_Degrad_Endo"/>
</dbReference>
<gene>
    <name evidence="1" type="primary">denA</name>
    <name evidence="1" type="ORF">NPHMPGLK_00177</name>
</gene>
<sequence length="138" mass="15958">MTLEQHGFTQIAQLFIGENDRIDRTFAKNPDFKHLIYAFKVGDTVAYIGQTKNLHKRMDSYANGKYWNNTNQSHIEKSELLEEAVRNGVPVTVWIKHCFKIVITTPFGSSVIANLDDEERKYIEIFDPPLNSKLKVKK</sequence>
<dbReference type="InterPro" id="IPR016413">
    <property type="entry name" value="Phage_T4_DenA_endoDNaseII"/>
</dbReference>
<dbReference type="InterPro" id="IPR035901">
    <property type="entry name" value="GIY-YIG_endonuc_sf"/>
</dbReference>
<name>A0AA94YU44_9CAUD</name>
<reference evidence="1" key="1">
    <citation type="submission" date="2022-09" db="EMBL/GenBank/DDBJ databases">
        <title>On Diversity and Genetic Richness: Insights on Aeromonad Phage Diversity through Physicochemical and Molecular Analysis.</title>
        <authorList>
            <person name="Papa D.M."/>
            <person name="Rousseau G."/>
            <person name="Tremblay D."/>
            <person name="Labrie S."/>
            <person name="Gutierrez T.A."/>
            <person name="Ramos J.D."/>
            <person name="Moineau S."/>
        </authorList>
    </citation>
    <scope>NUCLEOTIDE SEQUENCE</scope>
</reference>
<dbReference type="CDD" id="cd10436">
    <property type="entry name" value="GIY-YIG_EndoII_Hpy188I_like"/>
    <property type="match status" value="1"/>
</dbReference>